<dbReference type="AlphaFoldDB" id="A0A286DW17"/>
<proteinExistence type="predicted"/>
<dbReference type="RefSeq" id="WP_141514594.1">
    <property type="nucleotide sequence ID" value="NZ_OCNE01000008.1"/>
</dbReference>
<dbReference type="Gene3D" id="3.40.50.2300">
    <property type="match status" value="1"/>
</dbReference>
<reference evidence="1 2" key="1">
    <citation type="submission" date="2017-09" db="EMBL/GenBank/DDBJ databases">
        <authorList>
            <person name="Ehlers B."/>
            <person name="Leendertz F.H."/>
        </authorList>
    </citation>
    <scope>NUCLEOTIDE SEQUENCE [LARGE SCALE GENOMIC DNA]</scope>
    <source>
        <strain evidence="1 2">CGMCC 4.7095</strain>
    </source>
</reference>
<evidence type="ECO:0000313" key="1">
    <source>
        <dbReference type="EMBL" id="SOD62869.1"/>
    </source>
</evidence>
<organism evidence="1 2">
    <name type="scientific">Streptomyces zhaozhouensis</name>
    <dbReference type="NCBI Taxonomy" id="1300267"/>
    <lineage>
        <taxon>Bacteria</taxon>
        <taxon>Bacillati</taxon>
        <taxon>Actinomycetota</taxon>
        <taxon>Actinomycetes</taxon>
        <taxon>Kitasatosporales</taxon>
        <taxon>Streptomycetaceae</taxon>
        <taxon>Streptomyces</taxon>
    </lineage>
</organism>
<dbReference type="SUPFAM" id="SSF53822">
    <property type="entry name" value="Periplasmic binding protein-like I"/>
    <property type="match status" value="1"/>
</dbReference>
<name>A0A286DW17_9ACTN</name>
<gene>
    <name evidence="1" type="ORF">SAMN06297387_10832</name>
</gene>
<accession>A0A286DW17</accession>
<dbReference type="Proteomes" id="UP000219072">
    <property type="component" value="Unassembled WGS sequence"/>
</dbReference>
<dbReference type="CDD" id="cd06268">
    <property type="entry name" value="PBP1_ABC_transporter_LIVBP-like"/>
    <property type="match status" value="1"/>
</dbReference>
<evidence type="ECO:0000313" key="2">
    <source>
        <dbReference type="Proteomes" id="UP000219072"/>
    </source>
</evidence>
<dbReference type="OrthoDB" id="3440574at2"/>
<sequence>MRPSTGRESWAKLRRRWNDLGWKTRRRLRAIGILLSLALVLAGGWGVVSLVLPDLTCDEDEGIVRETEGGECVGVTDGSYVFAEYLRESLDLVKTENERVEREWADEEVPYVTVAFILPFTSPDAIEQQQMVSELQGAHLAQYRANREAERPGIRLVVGNTGEHSEQWSVVTDRLAELADSPQERLRAVTGLNVSTDETSAAVRELTRDHGIPVVVGPLTADGLENDPEGSYPGLARVIADNSDQAAALASFFGDIDPSRTLLVEDLREEDDYISSLREVYQERTRDAAHAPETFRSPPNINDEGNLANEFQAMVNSICNMTDVDTVYFAGRNVQLRLFVNALVGRGCQDKDYQVITISGASTLITDEKLDWEGLESGSVTVRYTSNAHPDAWRSEEAPATGGSEADFNELLAARDRVGLTGLDLSDSRAITMHDAVTTAVEGIRNSVTSESAVPPLDAVANAWSRMHGDPGNFIHGASGWICLDAYGRSYNKAVSIVRLDPAERGIRFEGLAWPTGAAPEANCPIPNDRE</sequence>
<keyword evidence="2" id="KW-1185">Reference proteome</keyword>
<dbReference type="EMBL" id="OCNE01000008">
    <property type="protein sequence ID" value="SOD62869.1"/>
    <property type="molecule type" value="Genomic_DNA"/>
</dbReference>
<dbReference type="InterPro" id="IPR028082">
    <property type="entry name" value="Peripla_BP_I"/>
</dbReference>
<protein>
    <submittedName>
        <fullName evidence="1">ABC-type branched-chain amino acid transport system, substrate-binding protein</fullName>
    </submittedName>
</protein>